<dbReference type="InterPro" id="IPR051627">
    <property type="entry name" value="SLIT-ROBO_RhoGAP"/>
</dbReference>
<dbReference type="SUPFAM" id="SSF103657">
    <property type="entry name" value="BAR/IMD domain-like"/>
    <property type="match status" value="1"/>
</dbReference>
<feature type="domain" description="SH3" evidence="8">
    <location>
        <begin position="684"/>
        <end position="743"/>
    </location>
</feature>
<dbReference type="Pfam" id="PF00018">
    <property type="entry name" value="SH3_1"/>
    <property type="match status" value="1"/>
</dbReference>
<evidence type="ECO:0000259" key="10">
    <source>
        <dbReference type="PROSITE" id="PS51741"/>
    </source>
</evidence>
<proteinExistence type="predicted"/>
<dbReference type="FunFam" id="1.10.555.10:FF:000112">
    <property type="entry name" value="SLIT-ROBO Rho GTPase-activating protein 3"/>
    <property type="match status" value="1"/>
</dbReference>
<dbReference type="InterPro" id="IPR027267">
    <property type="entry name" value="AH/BAR_dom_sf"/>
</dbReference>
<keyword evidence="1 4" id="KW-0728">SH3 domain</keyword>
<dbReference type="Pfam" id="PF00620">
    <property type="entry name" value="RhoGAP"/>
    <property type="match status" value="1"/>
</dbReference>
<dbReference type="OrthoDB" id="5981864at2759"/>
<dbReference type="SUPFAM" id="SSF48350">
    <property type="entry name" value="GTPase activation domain, GAP"/>
    <property type="match status" value="1"/>
</dbReference>
<dbReference type="PRINTS" id="PR00452">
    <property type="entry name" value="SH3DOMAIN"/>
</dbReference>
<feature type="compositionally biased region" description="Basic and acidic residues" evidence="7">
    <location>
        <begin position="773"/>
        <end position="793"/>
    </location>
</feature>
<dbReference type="SMART" id="SM00324">
    <property type="entry name" value="RhoGAP"/>
    <property type="match status" value="1"/>
</dbReference>
<dbReference type="Gene3D" id="1.10.555.10">
    <property type="entry name" value="Rho GTPase activation protein"/>
    <property type="match status" value="1"/>
</dbReference>
<dbReference type="SUPFAM" id="SSF50044">
    <property type="entry name" value="SH3-domain"/>
    <property type="match status" value="1"/>
</dbReference>
<feature type="compositionally biased region" description="Pro residues" evidence="7">
    <location>
        <begin position="953"/>
        <end position="963"/>
    </location>
</feature>
<sequence length="1018" mass="114018">MTSNAKKGKSAVLEFGTQTKEMRQIVIEQLKCFENRTEGKLLFLADLQEFFRRLSEIELEYSRNLDRLSKMYLEKLHRHKTQRREKGTTMDLWQQVLIETKNKSKMHQGLADNVSTDIVNRFMIISDDCKRISKHCCETASTLQEELLKSVNDLNRRLHRYHAMALESKTAEQKLQKMEDSRRKNEKMAKQVEKHQQKCTECKKRCVKAKNEYVLSLESTNHFLENYYNGFLKTLVDTFDYNYHDSFTRGVEAYVTSEANVAASSNQSVDVVREAKFTVEAAKDKQFFFDDNSGALALPFTFAFLPFNDDELYQVSPQQIDVIDHHYRVFERLQRAKAETDEIGKSAAATSDALASMHQQWDSEMMKVANGAVDPVAGLGSCQSIKNSSEDLEMYYMTKMRELILISSVQVRVEAENDMLTKTLGEVTPDIVGARLKRPALDMSSKEASAILDSVHKKAKVFGCNLENYVKVTGREIPEVVESCVKFIKKFGEYLKFGLPGLDHQGIFRLSGSTTEINDMKQLFENGRDPLAGLNHWKDINAVAGLLRVYFRELEDPLFPSSHYQEFIKASLSASVEDGIKEIMTALSSLPESVVRVMEYLFSFLSLVAQHSESNKMDAHNLAVVFGPTLLRIPSEQDMIAYQSQVNGMIELLIKHCDEIFPGSGESLPAPLSETEESESEEDLEPREAEAIYDYSARSSKELSFKKGDIIQVFKRFNPEWWDGTINGTEGFVPARYIRMLTDDDVDANDGEGNISISGELSPSPKISSSGIDRPRDLPPRIPKREGSLRGRDSLPSPTADHASHAAASPIGASPIGVNSQGPSPGSSSFKKTSVPAISSEDIVKRQLTRLRKAPREESDNSVDKTPDKEQGFVIPRLRSISPTRKSQSPSQEKAEEAEKKEEPTDKDWRGGGEASKEENRKSVEGVWQPREEVSIPANNTPQGISPTTTAPAPAPKIPPAVRPKPKGNRNPQPPFRKNSDDLLASLQAAQVVRSHRTSGGPDDNRKSGGSVGDDTAF</sequence>
<dbReference type="InterPro" id="IPR031160">
    <property type="entry name" value="F_BAR_dom"/>
</dbReference>
<organism evidence="11 12">
    <name type="scientific">Pocillopora damicornis</name>
    <name type="common">Cauliflower coral</name>
    <name type="synonym">Millepora damicornis</name>
    <dbReference type="NCBI Taxonomy" id="46731"/>
    <lineage>
        <taxon>Eukaryota</taxon>
        <taxon>Metazoa</taxon>
        <taxon>Cnidaria</taxon>
        <taxon>Anthozoa</taxon>
        <taxon>Hexacorallia</taxon>
        <taxon>Scleractinia</taxon>
        <taxon>Astrocoeniina</taxon>
        <taxon>Pocilloporidae</taxon>
        <taxon>Pocillopora</taxon>
    </lineage>
</organism>
<feature type="coiled-coil region" evidence="6">
    <location>
        <begin position="168"/>
        <end position="212"/>
    </location>
</feature>
<evidence type="ECO:0000256" key="7">
    <source>
        <dbReference type="SAM" id="MobiDB-lite"/>
    </source>
</evidence>
<evidence type="ECO:0000313" key="12">
    <source>
        <dbReference type="Proteomes" id="UP000275408"/>
    </source>
</evidence>
<keyword evidence="3 5" id="KW-0175">Coiled coil</keyword>
<dbReference type="GO" id="GO:0005096">
    <property type="term" value="F:GTPase activator activity"/>
    <property type="evidence" value="ECO:0007669"/>
    <property type="project" value="UniProtKB-KW"/>
</dbReference>
<dbReference type="Gene3D" id="1.20.1270.60">
    <property type="entry name" value="Arfaptin homology (AH) domain/BAR domain"/>
    <property type="match status" value="1"/>
</dbReference>
<feature type="compositionally biased region" description="Polar residues" evidence="7">
    <location>
        <begin position="755"/>
        <end position="771"/>
    </location>
</feature>
<dbReference type="InterPro" id="IPR036028">
    <property type="entry name" value="SH3-like_dom_sf"/>
</dbReference>
<dbReference type="SMART" id="SM00326">
    <property type="entry name" value="SH3"/>
    <property type="match status" value="1"/>
</dbReference>
<dbReference type="PROSITE" id="PS51741">
    <property type="entry name" value="F_BAR"/>
    <property type="match status" value="1"/>
</dbReference>
<evidence type="ECO:0008006" key="13">
    <source>
        <dbReference type="Google" id="ProtNLM"/>
    </source>
</evidence>
<evidence type="ECO:0000256" key="4">
    <source>
        <dbReference type="PROSITE-ProRule" id="PRU00192"/>
    </source>
</evidence>
<reference evidence="11 12" key="1">
    <citation type="journal article" date="2018" name="Sci. Rep.">
        <title>Comparative analysis of the Pocillopora damicornis genome highlights role of immune system in coral evolution.</title>
        <authorList>
            <person name="Cunning R."/>
            <person name="Bay R.A."/>
            <person name="Gillette P."/>
            <person name="Baker A.C."/>
            <person name="Traylor-Knowles N."/>
        </authorList>
    </citation>
    <scope>NUCLEOTIDE SEQUENCE [LARGE SCALE GENOMIC DNA]</scope>
    <source>
        <strain evidence="11">RSMAS</strain>
        <tissue evidence="11">Whole animal</tissue>
    </source>
</reference>
<feature type="compositionally biased region" description="Basic and acidic residues" evidence="7">
    <location>
        <begin position="893"/>
        <end position="934"/>
    </location>
</feature>
<dbReference type="InterPro" id="IPR008936">
    <property type="entry name" value="Rho_GTPase_activation_prot"/>
</dbReference>
<dbReference type="Gene3D" id="2.30.30.40">
    <property type="entry name" value="SH3 Domains"/>
    <property type="match status" value="1"/>
</dbReference>
<feature type="compositionally biased region" description="Basic and acidic residues" evidence="7">
    <location>
        <begin position="854"/>
        <end position="871"/>
    </location>
</feature>
<dbReference type="Pfam" id="PF00611">
    <property type="entry name" value="FCH"/>
    <property type="match status" value="1"/>
</dbReference>
<evidence type="ECO:0000259" key="8">
    <source>
        <dbReference type="PROSITE" id="PS50002"/>
    </source>
</evidence>
<comment type="caution">
    <text evidence="11">The sequence shown here is derived from an EMBL/GenBank/DDBJ whole genome shotgun (WGS) entry which is preliminary data.</text>
</comment>
<evidence type="ECO:0000259" key="9">
    <source>
        <dbReference type="PROSITE" id="PS50238"/>
    </source>
</evidence>
<dbReference type="InterPro" id="IPR000198">
    <property type="entry name" value="RhoGAP_dom"/>
</dbReference>
<dbReference type="InterPro" id="IPR001060">
    <property type="entry name" value="FCH_dom"/>
</dbReference>
<evidence type="ECO:0000256" key="3">
    <source>
        <dbReference type="ARBA" id="ARBA00023054"/>
    </source>
</evidence>
<dbReference type="STRING" id="46731.A0A3M6UGV1"/>
<gene>
    <name evidence="11" type="ORF">pdam_00012205</name>
</gene>
<feature type="compositionally biased region" description="Acidic residues" evidence="7">
    <location>
        <begin position="674"/>
        <end position="685"/>
    </location>
</feature>
<feature type="region of interest" description="Disordered" evidence="7">
    <location>
        <begin position="750"/>
        <end position="1018"/>
    </location>
</feature>
<evidence type="ECO:0000313" key="11">
    <source>
        <dbReference type="EMBL" id="RMX52799.1"/>
    </source>
</evidence>
<dbReference type="EMBL" id="RCHS01001569">
    <property type="protein sequence ID" value="RMX52799.1"/>
    <property type="molecule type" value="Genomic_DNA"/>
</dbReference>
<dbReference type="SMART" id="SM00055">
    <property type="entry name" value="FCH"/>
    <property type="match status" value="1"/>
</dbReference>
<feature type="domain" description="Rho-GAP" evidence="9">
    <location>
        <begin position="464"/>
        <end position="661"/>
    </location>
</feature>
<evidence type="ECO:0000256" key="1">
    <source>
        <dbReference type="ARBA" id="ARBA00022443"/>
    </source>
</evidence>
<accession>A0A3M6UGV1</accession>
<dbReference type="AlphaFoldDB" id="A0A3M6UGV1"/>
<feature type="domain" description="F-BAR" evidence="10">
    <location>
        <begin position="13"/>
        <end position="284"/>
    </location>
</feature>
<feature type="compositionally biased region" description="Polar residues" evidence="7">
    <location>
        <begin position="817"/>
        <end position="832"/>
    </location>
</feature>
<dbReference type="PROSITE" id="PS50238">
    <property type="entry name" value="RHOGAP"/>
    <property type="match status" value="1"/>
</dbReference>
<feature type="region of interest" description="Disordered" evidence="7">
    <location>
        <begin position="665"/>
        <end position="687"/>
    </location>
</feature>
<protein>
    <recommendedName>
        <fullName evidence="13">SLIT-ROBO Rho GTPase-activating protein 1</fullName>
    </recommendedName>
</protein>
<feature type="compositionally biased region" description="Polar residues" evidence="7">
    <location>
        <begin position="937"/>
        <end position="946"/>
    </location>
</feature>
<dbReference type="Proteomes" id="UP000275408">
    <property type="component" value="Unassembled WGS sequence"/>
</dbReference>
<keyword evidence="12" id="KW-1185">Reference proteome</keyword>
<dbReference type="GO" id="GO:0007165">
    <property type="term" value="P:signal transduction"/>
    <property type="evidence" value="ECO:0007669"/>
    <property type="project" value="InterPro"/>
</dbReference>
<dbReference type="PRINTS" id="PR01887">
    <property type="entry name" value="SPECTRNALPHA"/>
</dbReference>
<name>A0A3M6UGV1_POCDA</name>
<dbReference type="PROSITE" id="PS50002">
    <property type="entry name" value="SH3"/>
    <property type="match status" value="1"/>
</dbReference>
<dbReference type="FunFam" id="2.30.30.40:FF:000136">
    <property type="entry name" value="Rho GTPase activating protein 4"/>
    <property type="match status" value="1"/>
</dbReference>
<evidence type="ECO:0000256" key="2">
    <source>
        <dbReference type="ARBA" id="ARBA00022468"/>
    </source>
</evidence>
<evidence type="ECO:0000256" key="6">
    <source>
        <dbReference type="SAM" id="Coils"/>
    </source>
</evidence>
<dbReference type="PANTHER" id="PTHR14166">
    <property type="entry name" value="SLIT-ROBO RHO GTPASE ACTIVATING PROTEIN"/>
    <property type="match status" value="1"/>
</dbReference>
<dbReference type="InterPro" id="IPR001452">
    <property type="entry name" value="SH3_domain"/>
</dbReference>
<keyword evidence="2" id="KW-0343">GTPase activation</keyword>
<evidence type="ECO:0000256" key="5">
    <source>
        <dbReference type="PROSITE-ProRule" id="PRU01077"/>
    </source>
</evidence>